<sequence length="556" mass="61968">MATTNEYTPSTATGRLANFVDTRVGASTIVKEFGRKIFPDHWSFMFGEVALYTFVLLLLSGTFLTFFFDPSMAHVVYEGSYVPLKGIGMSTAMASTLDISFDVRGGLFMRQVHHWSALLFVASLSVHMLRVFFTGAFRRPRELNWVVGGVLLIMGLAAGFTGYSLPDDLLSGNGLRIIDGVMKALPVVGTYLSMFFFGGEFPGEHVIPRLYSLHIMIVPAVIILLLVIHLFMVVTHKHTQYPGPGRTNDNVVGFPVGPVYAAKAGGFFFIVFGIVAFISGIFQINPVWNYGPYDPSPVSAGTQPDWYIGFVDGALRLMPGVLGDFSFVWNIPFPWGDNSLVLSVLLPALVPAGALFTVMFAWPWIERWVTKDNREHHLLDRPRNAPFRTAMGAAGVVFYCVMWAAASSDLIATHFHVALNDVTYWLRALFFVGPLVAFWLTRRICLSLQRKDREIVLHGREAGIIQMSPEGGFSEKHEEVDVYKRYLLTNFNDNQYIPAQPDAAGHISRKEKRRAKISKFFFEDRVAPVTPSELAAAKAAHGHHEVEGEKQDSIEK</sequence>
<dbReference type="Proteomes" id="UP000477543">
    <property type="component" value="Unassembled WGS sequence"/>
</dbReference>
<dbReference type="GO" id="GO:0046872">
    <property type="term" value="F:metal ion binding"/>
    <property type="evidence" value="ECO:0007669"/>
    <property type="project" value="UniProtKB-KW"/>
</dbReference>
<evidence type="ECO:0000256" key="4">
    <source>
        <dbReference type="ARBA" id="ARBA00016116"/>
    </source>
</evidence>
<evidence type="ECO:0000256" key="19">
    <source>
        <dbReference type="SAM" id="Phobius"/>
    </source>
</evidence>
<evidence type="ECO:0000256" key="17">
    <source>
        <dbReference type="ARBA" id="ARBA00029568"/>
    </source>
</evidence>
<comment type="catalytic activity">
    <reaction evidence="16">
        <text>a quinol + 2 Fe(III)-[cytochrome c](out) = a quinone + 2 Fe(II)-[cytochrome c](out) + 2 H(+)(out)</text>
        <dbReference type="Rhea" id="RHEA:11484"/>
        <dbReference type="Rhea" id="RHEA-COMP:10350"/>
        <dbReference type="Rhea" id="RHEA-COMP:14399"/>
        <dbReference type="ChEBI" id="CHEBI:15378"/>
        <dbReference type="ChEBI" id="CHEBI:24646"/>
        <dbReference type="ChEBI" id="CHEBI:29033"/>
        <dbReference type="ChEBI" id="CHEBI:29034"/>
        <dbReference type="ChEBI" id="CHEBI:132124"/>
        <dbReference type="EC" id="7.1.1.8"/>
    </reaction>
</comment>
<evidence type="ECO:0000256" key="15">
    <source>
        <dbReference type="ARBA" id="ARBA00023136"/>
    </source>
</evidence>
<accession>A0A365YMN5</accession>
<feature type="transmembrane region" description="Helical" evidence="19">
    <location>
        <begin position="264"/>
        <end position="285"/>
    </location>
</feature>
<comment type="cofactor">
    <cofactor evidence="1">
        <name>heme</name>
        <dbReference type="ChEBI" id="CHEBI:30413"/>
    </cofactor>
</comment>
<evidence type="ECO:0000256" key="11">
    <source>
        <dbReference type="ARBA" id="ARBA00022967"/>
    </source>
</evidence>
<keyword evidence="11" id="KW-1278">Translocase</keyword>
<dbReference type="GO" id="GO:0008121">
    <property type="term" value="F:quinol-cytochrome-c reductase activity"/>
    <property type="evidence" value="ECO:0007669"/>
    <property type="project" value="UniProtKB-EC"/>
</dbReference>
<comment type="subcellular location">
    <subcellularLocation>
        <location evidence="2">Cell membrane</location>
        <topology evidence="2">Multi-pass membrane protein</topology>
    </subcellularLocation>
</comment>
<evidence type="ECO:0000256" key="6">
    <source>
        <dbReference type="ARBA" id="ARBA00022475"/>
    </source>
</evidence>
<gene>
    <name evidence="22" type="ORF">C1H84_00435</name>
    <name evidence="21" type="ORF">GT020_06530</name>
</gene>
<evidence type="ECO:0000256" key="2">
    <source>
        <dbReference type="ARBA" id="ARBA00004651"/>
    </source>
</evidence>
<evidence type="ECO:0000256" key="8">
    <source>
        <dbReference type="ARBA" id="ARBA00022660"/>
    </source>
</evidence>
<feature type="transmembrane region" description="Helical" evidence="19">
    <location>
        <begin position="424"/>
        <end position="441"/>
    </location>
</feature>
<evidence type="ECO:0000256" key="1">
    <source>
        <dbReference type="ARBA" id="ARBA00001971"/>
    </source>
</evidence>
<dbReference type="InterPro" id="IPR005797">
    <property type="entry name" value="Cyt_b/b6_N"/>
</dbReference>
<reference evidence="22 23" key="1">
    <citation type="submission" date="2018-01" db="EMBL/GenBank/DDBJ databases">
        <title>Glutamicibacter soli strain NHPC-3 Whole genome sequence and assembly.</title>
        <authorList>
            <person name="Choudhury P."/>
            <person name="Gupta D."/>
            <person name="Sengupta K."/>
            <person name="Jawed A."/>
            <person name="Sultana N."/>
            <person name="Saha P."/>
        </authorList>
    </citation>
    <scope>NUCLEOTIDE SEQUENCE [LARGE SCALE GENOMIC DNA]</scope>
    <source>
        <strain evidence="22 23">NHPC-3</strain>
    </source>
</reference>
<feature type="compositionally biased region" description="Basic and acidic residues" evidence="18">
    <location>
        <begin position="542"/>
        <end position="556"/>
    </location>
</feature>
<evidence type="ECO:0000259" key="20">
    <source>
        <dbReference type="PROSITE" id="PS51002"/>
    </source>
</evidence>
<organism evidence="22 23">
    <name type="scientific">Glutamicibacter soli</name>
    <dbReference type="NCBI Taxonomy" id="453836"/>
    <lineage>
        <taxon>Bacteria</taxon>
        <taxon>Bacillati</taxon>
        <taxon>Actinomycetota</taxon>
        <taxon>Actinomycetes</taxon>
        <taxon>Micrococcales</taxon>
        <taxon>Micrococcaceae</taxon>
        <taxon>Glutamicibacter</taxon>
    </lineage>
</organism>
<dbReference type="Pfam" id="PF13631">
    <property type="entry name" value="Cytochrom_B_N_2"/>
    <property type="match status" value="1"/>
</dbReference>
<reference evidence="21 24" key="2">
    <citation type="submission" date="2020-01" db="EMBL/GenBank/DDBJ databases">
        <title>Glutamicibacter soli M275.</title>
        <authorList>
            <person name="Meng X."/>
        </authorList>
    </citation>
    <scope>NUCLEOTIDE SEQUENCE [LARGE SCALE GENOMIC DNA]</scope>
    <source>
        <strain evidence="21 24">M275</strain>
    </source>
</reference>
<feature type="transmembrane region" description="Helical" evidence="19">
    <location>
        <begin position="385"/>
        <end position="404"/>
    </location>
</feature>
<dbReference type="PROSITE" id="PS51002">
    <property type="entry name" value="CYTB_NTER"/>
    <property type="match status" value="1"/>
</dbReference>
<keyword evidence="6" id="KW-1003">Cell membrane</keyword>
<keyword evidence="10" id="KW-0479">Metal-binding</keyword>
<dbReference type="GO" id="GO:0016491">
    <property type="term" value="F:oxidoreductase activity"/>
    <property type="evidence" value="ECO:0007669"/>
    <property type="project" value="InterPro"/>
</dbReference>
<dbReference type="EMBL" id="WYDN01000004">
    <property type="protein sequence ID" value="NAZ15727.1"/>
    <property type="molecule type" value="Genomic_DNA"/>
</dbReference>
<dbReference type="SUPFAM" id="SSF81342">
    <property type="entry name" value="Transmembrane di-heme cytochromes"/>
    <property type="match status" value="1"/>
</dbReference>
<evidence type="ECO:0000256" key="12">
    <source>
        <dbReference type="ARBA" id="ARBA00022982"/>
    </source>
</evidence>
<evidence type="ECO:0000256" key="16">
    <source>
        <dbReference type="ARBA" id="ARBA00029351"/>
    </source>
</evidence>
<evidence type="ECO:0000313" key="23">
    <source>
        <dbReference type="Proteomes" id="UP000252167"/>
    </source>
</evidence>
<dbReference type="InterPro" id="IPR016174">
    <property type="entry name" value="Di-haem_cyt_TM"/>
</dbReference>
<dbReference type="Proteomes" id="UP000252167">
    <property type="component" value="Unassembled WGS sequence"/>
</dbReference>
<dbReference type="Gene3D" id="1.20.810.10">
    <property type="entry name" value="Cytochrome Bc1 Complex, Chain C"/>
    <property type="match status" value="1"/>
</dbReference>
<feature type="transmembrane region" description="Helical" evidence="19">
    <location>
        <begin position="341"/>
        <end position="365"/>
    </location>
</feature>
<evidence type="ECO:0000313" key="21">
    <source>
        <dbReference type="EMBL" id="NAZ15727.1"/>
    </source>
</evidence>
<evidence type="ECO:0000256" key="3">
    <source>
        <dbReference type="ARBA" id="ARBA00012951"/>
    </source>
</evidence>
<dbReference type="FunFam" id="1.20.810.10:FF:000007">
    <property type="entry name" value="Ubiquinol-cytochrome C reductase B subunit"/>
    <property type="match status" value="1"/>
</dbReference>
<keyword evidence="13 19" id="KW-1133">Transmembrane helix</keyword>
<protein>
    <recommendedName>
        <fullName evidence="4">Cytochrome bc1 complex cytochrome b subunit</fullName>
        <ecNumber evidence="3">7.1.1.8</ecNumber>
    </recommendedName>
    <alternativeName>
        <fullName evidence="17">Cytochrome bc1 reductase complex subunit QcrB</fullName>
    </alternativeName>
</protein>
<feature type="transmembrane region" description="Helical" evidence="19">
    <location>
        <begin position="210"/>
        <end position="234"/>
    </location>
</feature>
<keyword evidence="12" id="KW-0249">Electron transport</keyword>
<evidence type="ECO:0000256" key="14">
    <source>
        <dbReference type="ARBA" id="ARBA00023004"/>
    </source>
</evidence>
<proteinExistence type="predicted"/>
<keyword evidence="8" id="KW-0679">Respiratory chain</keyword>
<dbReference type="GO" id="GO:0022904">
    <property type="term" value="P:respiratory electron transport chain"/>
    <property type="evidence" value="ECO:0007669"/>
    <property type="project" value="InterPro"/>
</dbReference>
<evidence type="ECO:0000313" key="22">
    <source>
        <dbReference type="EMBL" id="RBM03809.1"/>
    </source>
</evidence>
<dbReference type="GO" id="GO:0005886">
    <property type="term" value="C:plasma membrane"/>
    <property type="evidence" value="ECO:0007669"/>
    <property type="project" value="UniProtKB-SubCell"/>
</dbReference>
<comment type="caution">
    <text evidence="22">The sequence shown here is derived from an EMBL/GenBank/DDBJ whole genome shotgun (WGS) entry which is preliminary data.</text>
</comment>
<dbReference type="EC" id="7.1.1.8" evidence="3"/>
<keyword evidence="7" id="KW-0349">Heme</keyword>
<feature type="region of interest" description="Disordered" evidence="18">
    <location>
        <begin position="534"/>
        <end position="556"/>
    </location>
</feature>
<dbReference type="InterPro" id="IPR027387">
    <property type="entry name" value="Cytb/b6-like_sf"/>
</dbReference>
<dbReference type="PANTHER" id="PTHR19271:SF16">
    <property type="entry name" value="CYTOCHROME B"/>
    <property type="match status" value="1"/>
</dbReference>
<dbReference type="AlphaFoldDB" id="A0A365YMN5"/>
<feature type="transmembrane region" description="Helical" evidence="19">
    <location>
        <begin position="145"/>
        <end position="165"/>
    </location>
</feature>
<evidence type="ECO:0000256" key="9">
    <source>
        <dbReference type="ARBA" id="ARBA00022692"/>
    </source>
</evidence>
<dbReference type="PANTHER" id="PTHR19271">
    <property type="entry name" value="CYTOCHROME B"/>
    <property type="match status" value="1"/>
</dbReference>
<evidence type="ECO:0000256" key="5">
    <source>
        <dbReference type="ARBA" id="ARBA00022448"/>
    </source>
</evidence>
<keyword evidence="14" id="KW-0408">Iron</keyword>
<keyword evidence="15 19" id="KW-0472">Membrane</keyword>
<feature type="transmembrane region" description="Helical" evidence="19">
    <location>
        <begin position="112"/>
        <end position="133"/>
    </location>
</feature>
<feature type="domain" description="Cytochrome b/b6 N-terminal region profile" evidence="20">
    <location>
        <begin position="16"/>
        <end position="242"/>
    </location>
</feature>
<dbReference type="EMBL" id="POAF01000001">
    <property type="protein sequence ID" value="RBM03809.1"/>
    <property type="molecule type" value="Genomic_DNA"/>
</dbReference>
<evidence type="ECO:0000256" key="10">
    <source>
        <dbReference type="ARBA" id="ARBA00022723"/>
    </source>
</evidence>
<dbReference type="RefSeq" id="WP_047119126.1">
    <property type="nucleotide sequence ID" value="NZ_CM125969.1"/>
</dbReference>
<keyword evidence="23" id="KW-1185">Reference proteome</keyword>
<keyword evidence="5" id="KW-0813">Transport</keyword>
<name>A0A365YMN5_9MICC</name>
<feature type="transmembrane region" description="Helical" evidence="19">
    <location>
        <begin position="306"/>
        <end position="329"/>
    </location>
</feature>
<evidence type="ECO:0000313" key="24">
    <source>
        <dbReference type="Proteomes" id="UP000477543"/>
    </source>
</evidence>
<feature type="transmembrane region" description="Helical" evidence="19">
    <location>
        <begin position="177"/>
        <end position="198"/>
    </location>
</feature>
<evidence type="ECO:0000256" key="7">
    <source>
        <dbReference type="ARBA" id="ARBA00022617"/>
    </source>
</evidence>
<keyword evidence="9 19" id="KW-0812">Transmembrane</keyword>
<feature type="transmembrane region" description="Helical" evidence="19">
    <location>
        <begin position="49"/>
        <end position="68"/>
    </location>
</feature>
<evidence type="ECO:0000256" key="18">
    <source>
        <dbReference type="SAM" id="MobiDB-lite"/>
    </source>
</evidence>
<evidence type="ECO:0000256" key="13">
    <source>
        <dbReference type="ARBA" id="ARBA00022989"/>
    </source>
</evidence>